<feature type="compositionally biased region" description="Low complexity" evidence="1">
    <location>
        <begin position="36"/>
        <end position="52"/>
    </location>
</feature>
<sequence length="154" mass="17295">MLVAMAVAAFTDISNPPPPPNSLSSFSMAPPLDLMTTTSLPSSTTTNTPTYPHRTRRHHQRDCPDSEGVGRRLVPQDRRELLRTVHQRERPREEQASDFKGSRFFLVKPKFYCCGGDIIEDDGSCGDLIYGEDFKSEKLDDFSGAFISVLHHLQ</sequence>
<gene>
    <name evidence="2" type="ORF">Tsubulata_033327</name>
</gene>
<dbReference type="Gene3D" id="2.40.100.10">
    <property type="entry name" value="Cyclophilin-like"/>
    <property type="match status" value="1"/>
</dbReference>
<keyword evidence="3" id="KW-1185">Reference proteome</keyword>
<evidence type="ECO:0000256" key="1">
    <source>
        <dbReference type="SAM" id="MobiDB-lite"/>
    </source>
</evidence>
<proteinExistence type="predicted"/>
<dbReference type="InterPro" id="IPR029000">
    <property type="entry name" value="Cyclophilin-like_dom_sf"/>
</dbReference>
<dbReference type="EMBL" id="JAKUCV010000600">
    <property type="protein sequence ID" value="KAJ4849464.1"/>
    <property type="molecule type" value="Genomic_DNA"/>
</dbReference>
<dbReference type="Proteomes" id="UP001141552">
    <property type="component" value="Unassembled WGS sequence"/>
</dbReference>
<name>A0A9Q0JPM8_9ROSI</name>
<evidence type="ECO:0000313" key="3">
    <source>
        <dbReference type="Proteomes" id="UP001141552"/>
    </source>
</evidence>
<dbReference type="AlphaFoldDB" id="A0A9Q0JPM8"/>
<feature type="compositionally biased region" description="Basic and acidic residues" evidence="1">
    <location>
        <begin position="61"/>
        <end position="71"/>
    </location>
</feature>
<dbReference type="OrthoDB" id="407558at2759"/>
<organism evidence="2 3">
    <name type="scientific">Turnera subulata</name>
    <dbReference type="NCBI Taxonomy" id="218843"/>
    <lineage>
        <taxon>Eukaryota</taxon>
        <taxon>Viridiplantae</taxon>
        <taxon>Streptophyta</taxon>
        <taxon>Embryophyta</taxon>
        <taxon>Tracheophyta</taxon>
        <taxon>Spermatophyta</taxon>
        <taxon>Magnoliopsida</taxon>
        <taxon>eudicotyledons</taxon>
        <taxon>Gunneridae</taxon>
        <taxon>Pentapetalae</taxon>
        <taxon>rosids</taxon>
        <taxon>fabids</taxon>
        <taxon>Malpighiales</taxon>
        <taxon>Passifloraceae</taxon>
        <taxon>Turnera</taxon>
    </lineage>
</organism>
<protein>
    <submittedName>
        <fullName evidence="2">Uncharacterized protein</fullName>
    </submittedName>
</protein>
<reference evidence="2" key="1">
    <citation type="submission" date="2022-02" db="EMBL/GenBank/DDBJ databases">
        <authorList>
            <person name="Henning P.M."/>
            <person name="McCubbin A.G."/>
            <person name="Shore J.S."/>
        </authorList>
    </citation>
    <scope>NUCLEOTIDE SEQUENCE</scope>
    <source>
        <strain evidence="2">F60SS</strain>
        <tissue evidence="2">Leaves</tissue>
    </source>
</reference>
<accession>A0A9Q0JPM8</accession>
<dbReference type="SUPFAM" id="SSF50891">
    <property type="entry name" value="Cyclophilin-like"/>
    <property type="match status" value="1"/>
</dbReference>
<feature type="region of interest" description="Disordered" evidence="1">
    <location>
        <begin position="11"/>
        <end position="71"/>
    </location>
</feature>
<comment type="caution">
    <text evidence="2">The sequence shown here is derived from an EMBL/GenBank/DDBJ whole genome shotgun (WGS) entry which is preliminary data.</text>
</comment>
<reference evidence="2" key="2">
    <citation type="journal article" date="2023" name="Plants (Basel)">
        <title>Annotation of the Turnera subulata (Passifloraceae) Draft Genome Reveals the S-Locus Evolved after the Divergence of Turneroideae from Passifloroideae in a Stepwise Manner.</title>
        <authorList>
            <person name="Henning P.M."/>
            <person name="Roalson E.H."/>
            <person name="Mir W."/>
            <person name="McCubbin A.G."/>
            <person name="Shore J.S."/>
        </authorList>
    </citation>
    <scope>NUCLEOTIDE SEQUENCE</scope>
    <source>
        <strain evidence="2">F60SS</strain>
    </source>
</reference>
<evidence type="ECO:0000313" key="2">
    <source>
        <dbReference type="EMBL" id="KAJ4849464.1"/>
    </source>
</evidence>